<protein>
    <submittedName>
        <fullName evidence="1">Uncharacterized protein</fullName>
    </submittedName>
</protein>
<proteinExistence type="predicted"/>
<dbReference type="PANTHER" id="PTHR33710:SF71">
    <property type="entry name" value="ENDONUCLEASE_EXONUCLEASE_PHOSPHATASE DOMAIN-CONTAINING PROTEIN"/>
    <property type="match status" value="1"/>
</dbReference>
<dbReference type="Proteomes" id="UP000631114">
    <property type="component" value="Unassembled WGS sequence"/>
</dbReference>
<accession>A0A835LX88</accession>
<comment type="caution">
    <text evidence="1">The sequence shown here is derived from an EMBL/GenBank/DDBJ whole genome shotgun (WGS) entry which is preliminary data.</text>
</comment>
<dbReference type="InterPro" id="IPR036691">
    <property type="entry name" value="Endo/exonu/phosph_ase_sf"/>
</dbReference>
<evidence type="ECO:0000313" key="1">
    <source>
        <dbReference type="EMBL" id="KAF9610915.1"/>
    </source>
</evidence>
<dbReference type="SUPFAM" id="SSF56219">
    <property type="entry name" value="DNase I-like"/>
    <property type="match status" value="1"/>
</dbReference>
<name>A0A835LX88_9MAGN</name>
<dbReference type="PANTHER" id="PTHR33710">
    <property type="entry name" value="BNAC02G09200D PROTEIN"/>
    <property type="match status" value="1"/>
</dbReference>
<dbReference type="Gene3D" id="3.60.10.10">
    <property type="entry name" value="Endonuclease/exonuclease/phosphatase"/>
    <property type="match status" value="1"/>
</dbReference>
<dbReference type="OrthoDB" id="1302012at2759"/>
<evidence type="ECO:0000313" key="2">
    <source>
        <dbReference type="Proteomes" id="UP000631114"/>
    </source>
</evidence>
<dbReference type="AlphaFoldDB" id="A0A835LX88"/>
<sequence length="487" mass="53864">MTKPWCVCGDFNSILSSVERYGCAPVHPRDMEDFIDCVNSTGLVDLQFTGSYFPWTINSEASEASFLPQGVSDHTPIVLSWFDMLKSLYPFRFCNAWALHNSFHEVVKNAWEQTIGGNPILVLNVKLKRLKGVLKDWLKTNFSDIHARTEEILKVYICVVVSHIFGLRNCIWTKPDNDTVKLNSDGSVSVDGCRIGGLIRNPRGEVLLAYTGVGFKVFVMVYWCLGHGGQFSRKMGHRTIGGPETVAGASYLKDIRIRRIEKCYCLIFLPDMVMAGQIAPLKSFHGKINSMAEGSFGGPGLQNKMVATQGSVKTLHLPSSKELPIDLFEAARDTIDCIINQSSMVIGHQSAFSFARTNEVLDGCGKVFRNATVEMFDMAGDGNCGYRAIAFALGRKKKAVGNRKYGDGGDGCDLGLKRQHIIDQPPSFYGATRSSFMCGAFHHHHHPHPPSYAYNAQPPPPFSVVRFARLPLIVFEPVSLSSLVVLT</sequence>
<keyword evidence="2" id="KW-1185">Reference proteome</keyword>
<gene>
    <name evidence="1" type="ORF">IFM89_025725</name>
</gene>
<dbReference type="EMBL" id="JADFTS010000004">
    <property type="protein sequence ID" value="KAF9610915.1"/>
    <property type="molecule type" value="Genomic_DNA"/>
</dbReference>
<organism evidence="1 2">
    <name type="scientific">Coptis chinensis</name>
    <dbReference type="NCBI Taxonomy" id="261450"/>
    <lineage>
        <taxon>Eukaryota</taxon>
        <taxon>Viridiplantae</taxon>
        <taxon>Streptophyta</taxon>
        <taxon>Embryophyta</taxon>
        <taxon>Tracheophyta</taxon>
        <taxon>Spermatophyta</taxon>
        <taxon>Magnoliopsida</taxon>
        <taxon>Ranunculales</taxon>
        <taxon>Ranunculaceae</taxon>
        <taxon>Coptidoideae</taxon>
        <taxon>Coptis</taxon>
    </lineage>
</organism>
<reference evidence="1 2" key="1">
    <citation type="submission" date="2020-10" db="EMBL/GenBank/DDBJ databases">
        <title>The Coptis chinensis genome and diversification of protoberbering-type alkaloids.</title>
        <authorList>
            <person name="Wang B."/>
            <person name="Shu S."/>
            <person name="Song C."/>
            <person name="Liu Y."/>
        </authorList>
    </citation>
    <scope>NUCLEOTIDE SEQUENCE [LARGE SCALE GENOMIC DNA]</scope>
    <source>
        <strain evidence="1">HL-2020</strain>
        <tissue evidence="1">Leaf</tissue>
    </source>
</reference>